<accession>A0A7T4WC24</accession>
<keyword evidence="3" id="KW-0012">Acyltransferase</keyword>
<keyword evidence="1" id="KW-1133">Transmembrane helix</keyword>
<dbReference type="RefSeq" id="WP_198660028.1">
    <property type="nucleotide sequence ID" value="NZ_CP059488.1"/>
</dbReference>
<sequence length="401" mass="46363">MSYYVNYFQYLSSSNPVSPLFAIVVFLTALLVAYILNKIKPSKEFQKYRSLDGLRGLAAVFVFMHHSSIWYFYKQSNIWAVPPSKLYTQLGQGAVTMFFMITAFLFWGKIRQSSSIDWIKLYSSRVMRLAPLYYFSVFILVIFAVVMSKGEIYNAPSLEDCLHYFLFSLGGQPNLFSVKNIGLFNAYVTWTLAYEWFFYLSLPVFFIATRKPQLSRIFYYLIIPLWVVFVFYMHRYFFVARYLIIFVLGIAAYEIYNLKKFKSIKLLAAGTPGSLIVVISSALIVFNFNTAYDDYAPFLYFLIFIIIALGNNMYGLLTSGPARKLGEISYSVYLLQGFILYIAFDLLTPGKETPLHHWAVDLLAVVSLIIISQVTFHLIEYRLMKKAEDLSNKIKSLVRIS</sequence>
<dbReference type="Proteomes" id="UP000595420">
    <property type="component" value="Chromosome"/>
</dbReference>
<evidence type="ECO:0000313" key="3">
    <source>
        <dbReference type="EMBL" id="QQD71809.1"/>
    </source>
</evidence>
<feature type="transmembrane region" description="Helical" evidence="1">
    <location>
        <begin position="217"/>
        <end position="233"/>
    </location>
</feature>
<dbReference type="InterPro" id="IPR002656">
    <property type="entry name" value="Acyl_transf_3_dom"/>
</dbReference>
<feature type="transmembrane region" description="Helical" evidence="1">
    <location>
        <begin position="187"/>
        <end position="208"/>
    </location>
</feature>
<dbReference type="AlphaFoldDB" id="A0A7T4WC24"/>
<feature type="transmembrane region" description="Helical" evidence="1">
    <location>
        <begin position="56"/>
        <end position="73"/>
    </location>
</feature>
<dbReference type="GO" id="GO:0016747">
    <property type="term" value="F:acyltransferase activity, transferring groups other than amino-acyl groups"/>
    <property type="evidence" value="ECO:0007669"/>
    <property type="project" value="InterPro"/>
</dbReference>
<feature type="transmembrane region" description="Helical" evidence="1">
    <location>
        <begin position="328"/>
        <end position="344"/>
    </location>
</feature>
<proteinExistence type="predicted"/>
<feature type="transmembrane region" description="Helical" evidence="1">
    <location>
        <begin position="20"/>
        <end position="36"/>
    </location>
</feature>
<evidence type="ECO:0000256" key="1">
    <source>
        <dbReference type="SAM" id="Phobius"/>
    </source>
</evidence>
<dbReference type="EMBL" id="CP059488">
    <property type="protein sequence ID" value="QQD71809.1"/>
    <property type="molecule type" value="Genomic_DNA"/>
</dbReference>
<evidence type="ECO:0000259" key="2">
    <source>
        <dbReference type="Pfam" id="PF01757"/>
    </source>
</evidence>
<dbReference type="PANTHER" id="PTHR23028">
    <property type="entry name" value="ACETYLTRANSFERASE"/>
    <property type="match status" value="1"/>
</dbReference>
<name>A0A7T4WC24_9PROT</name>
<dbReference type="Pfam" id="PF01757">
    <property type="entry name" value="Acyl_transf_3"/>
    <property type="match status" value="1"/>
</dbReference>
<feature type="transmembrane region" description="Helical" evidence="1">
    <location>
        <begin position="239"/>
        <end position="256"/>
    </location>
</feature>
<protein>
    <submittedName>
        <fullName evidence="3">Acyltransferase</fullName>
    </submittedName>
</protein>
<dbReference type="PANTHER" id="PTHR23028:SF53">
    <property type="entry name" value="ACYL_TRANSF_3 DOMAIN-CONTAINING PROTEIN"/>
    <property type="match status" value="1"/>
</dbReference>
<feature type="transmembrane region" description="Helical" evidence="1">
    <location>
        <begin position="356"/>
        <end position="379"/>
    </location>
</feature>
<keyword evidence="1" id="KW-0812">Transmembrane</keyword>
<dbReference type="GO" id="GO:0000271">
    <property type="term" value="P:polysaccharide biosynthetic process"/>
    <property type="evidence" value="ECO:0007669"/>
    <property type="project" value="TreeGrafter"/>
</dbReference>
<feature type="transmembrane region" description="Helical" evidence="1">
    <location>
        <begin position="93"/>
        <end position="110"/>
    </location>
</feature>
<keyword evidence="1" id="KW-0472">Membrane</keyword>
<dbReference type="InterPro" id="IPR050879">
    <property type="entry name" value="Acyltransferase_3"/>
</dbReference>
<gene>
    <name evidence="3" type="ORF">H2515_10195</name>
</gene>
<feature type="transmembrane region" description="Helical" evidence="1">
    <location>
        <begin position="298"/>
        <end position="316"/>
    </location>
</feature>
<feature type="transmembrane region" description="Helical" evidence="1">
    <location>
        <begin position="131"/>
        <end position="148"/>
    </location>
</feature>
<organism evidence="3 4">
    <name type="scientific">Acidithiobacillus ferrivorans</name>
    <dbReference type="NCBI Taxonomy" id="160808"/>
    <lineage>
        <taxon>Bacteria</taxon>
        <taxon>Pseudomonadati</taxon>
        <taxon>Pseudomonadota</taxon>
        <taxon>Acidithiobacillia</taxon>
        <taxon>Acidithiobacillales</taxon>
        <taxon>Acidithiobacillaceae</taxon>
        <taxon>Acidithiobacillus</taxon>
    </lineage>
</organism>
<reference evidence="3 4" key="1">
    <citation type="submission" date="2020-07" db="EMBL/GenBank/DDBJ databases">
        <title>Complete genome sequence analysis of Acidithiobacillus ferrivorans XJFY6S-08 reveals extreme environmental adaptation to alpine acid mine drainage.</title>
        <authorList>
            <person name="Yan L."/>
            <person name="Ni Y."/>
        </authorList>
    </citation>
    <scope>NUCLEOTIDE SEQUENCE [LARGE SCALE GENOMIC DNA]</scope>
    <source>
        <strain evidence="3 4">XJFY6S-08</strain>
    </source>
</reference>
<feature type="transmembrane region" description="Helical" evidence="1">
    <location>
        <begin position="263"/>
        <end position="286"/>
    </location>
</feature>
<keyword evidence="3" id="KW-0808">Transferase</keyword>
<feature type="domain" description="Acyltransferase 3" evidence="2">
    <location>
        <begin position="49"/>
        <end position="374"/>
    </location>
</feature>
<dbReference type="GO" id="GO:0016020">
    <property type="term" value="C:membrane"/>
    <property type="evidence" value="ECO:0007669"/>
    <property type="project" value="TreeGrafter"/>
</dbReference>
<evidence type="ECO:0000313" key="4">
    <source>
        <dbReference type="Proteomes" id="UP000595420"/>
    </source>
</evidence>